<organism evidence="2 3">
    <name type="scientific">Stieleria maiorica</name>
    <dbReference type="NCBI Taxonomy" id="2795974"/>
    <lineage>
        <taxon>Bacteria</taxon>
        <taxon>Pseudomonadati</taxon>
        <taxon>Planctomycetota</taxon>
        <taxon>Planctomycetia</taxon>
        <taxon>Pirellulales</taxon>
        <taxon>Pirellulaceae</taxon>
        <taxon>Stieleria</taxon>
    </lineage>
</organism>
<dbReference type="Pfam" id="PF04986">
    <property type="entry name" value="Y2_Tnp"/>
    <property type="match status" value="1"/>
</dbReference>
<sequence length="87" mass="10117">MIPPTIQASTINFKFDWGVNIKPVRDGRAVLKYLAPYVYRVAISDNRIVSVDEQGVTDSDGRWLWRRQLAVPIRAKPNRVFRRFRAS</sequence>
<evidence type="ECO:0000259" key="1">
    <source>
        <dbReference type="Pfam" id="PF04986"/>
    </source>
</evidence>
<dbReference type="RefSeq" id="WP_147871642.1">
    <property type="nucleotide sequence ID" value="NZ_CP036264.1"/>
</dbReference>
<name>A0A5B9MSC2_9BACT</name>
<evidence type="ECO:0000313" key="2">
    <source>
        <dbReference type="EMBL" id="QEG02746.1"/>
    </source>
</evidence>
<dbReference type="GO" id="GO:0006313">
    <property type="term" value="P:DNA transposition"/>
    <property type="evidence" value="ECO:0007669"/>
    <property type="project" value="InterPro"/>
</dbReference>
<dbReference type="GO" id="GO:0004803">
    <property type="term" value="F:transposase activity"/>
    <property type="evidence" value="ECO:0007669"/>
    <property type="project" value="InterPro"/>
</dbReference>
<reference evidence="2 3" key="1">
    <citation type="submission" date="2019-02" db="EMBL/GenBank/DDBJ databases">
        <title>Planctomycetal bacteria perform biofilm scaping via a novel small molecule.</title>
        <authorList>
            <person name="Jeske O."/>
            <person name="Boedeker C."/>
            <person name="Wiegand S."/>
            <person name="Breitling P."/>
            <person name="Kallscheuer N."/>
            <person name="Jogler M."/>
            <person name="Rohde M."/>
            <person name="Petersen J."/>
            <person name="Medema M.H."/>
            <person name="Surup F."/>
            <person name="Jogler C."/>
        </authorList>
    </citation>
    <scope>NUCLEOTIDE SEQUENCE [LARGE SCALE GENOMIC DNA]</scope>
    <source>
        <strain evidence="2 3">Mal15</strain>
    </source>
</reference>
<dbReference type="AlphaFoldDB" id="A0A5B9MSC2"/>
<dbReference type="Proteomes" id="UP000321353">
    <property type="component" value="Chromosome"/>
</dbReference>
<gene>
    <name evidence="2" type="ORF">Mal15_68670</name>
</gene>
<feature type="domain" description="Transposase IS801/IS1294" evidence="1">
    <location>
        <begin position="16"/>
        <end position="57"/>
    </location>
</feature>
<accession>A0A5B9MSC2</accession>
<dbReference type="GO" id="GO:0003677">
    <property type="term" value="F:DNA binding"/>
    <property type="evidence" value="ECO:0007669"/>
    <property type="project" value="InterPro"/>
</dbReference>
<dbReference type="KEGG" id="smam:Mal15_68670"/>
<dbReference type="InterPro" id="IPR007069">
    <property type="entry name" value="Transposase_32"/>
</dbReference>
<evidence type="ECO:0000313" key="3">
    <source>
        <dbReference type="Proteomes" id="UP000321353"/>
    </source>
</evidence>
<protein>
    <submittedName>
        <fullName evidence="2">Transposase</fullName>
    </submittedName>
</protein>
<keyword evidence="3" id="KW-1185">Reference proteome</keyword>
<dbReference type="EMBL" id="CP036264">
    <property type="protein sequence ID" value="QEG02746.1"/>
    <property type="molecule type" value="Genomic_DNA"/>
</dbReference>
<proteinExistence type="predicted"/>